<dbReference type="InterPro" id="IPR023465">
    <property type="entry name" value="Riboflavin_kinase_dom_sf"/>
</dbReference>
<keyword evidence="12 17" id="KW-0418">Kinase</keyword>
<feature type="domain" description="Riboflavin kinase" evidence="16">
    <location>
        <begin position="187"/>
        <end position="311"/>
    </location>
</feature>
<comment type="similarity">
    <text evidence="3">Belongs to the RibF family.</text>
</comment>
<comment type="pathway">
    <text evidence="2">Cofactor biosynthesis; FMN biosynthesis; FMN from riboflavin (ATP route): step 1/1.</text>
</comment>
<organism evidence="17">
    <name type="scientific">hydrothermal vent metagenome</name>
    <dbReference type="NCBI Taxonomy" id="652676"/>
    <lineage>
        <taxon>unclassified sequences</taxon>
        <taxon>metagenomes</taxon>
        <taxon>ecological metagenomes</taxon>
    </lineage>
</organism>
<keyword evidence="10 17" id="KW-0548">Nucleotidyltransferase</keyword>
<evidence type="ECO:0000256" key="3">
    <source>
        <dbReference type="ARBA" id="ARBA00010214"/>
    </source>
</evidence>
<evidence type="ECO:0000256" key="6">
    <source>
        <dbReference type="ARBA" id="ARBA00018483"/>
    </source>
</evidence>
<dbReference type="UniPathway" id="UPA00277">
    <property type="reaction ID" value="UER00407"/>
</dbReference>
<dbReference type="InterPro" id="IPR023468">
    <property type="entry name" value="Riboflavin_kinase"/>
</dbReference>
<dbReference type="SUPFAM" id="SSF52374">
    <property type="entry name" value="Nucleotidylyl transferase"/>
    <property type="match status" value="1"/>
</dbReference>
<keyword evidence="8" id="KW-0288">FMN</keyword>
<gene>
    <name evidence="17" type="ORF">MNBD_GAMMA23-2270</name>
</gene>
<dbReference type="GO" id="GO:0009398">
    <property type="term" value="P:FMN biosynthetic process"/>
    <property type="evidence" value="ECO:0007669"/>
    <property type="project" value="UniProtKB-UniPathway"/>
</dbReference>
<dbReference type="InterPro" id="IPR014729">
    <property type="entry name" value="Rossmann-like_a/b/a_fold"/>
</dbReference>
<evidence type="ECO:0000256" key="2">
    <source>
        <dbReference type="ARBA" id="ARBA00005201"/>
    </source>
</evidence>
<dbReference type="SUPFAM" id="SSF82114">
    <property type="entry name" value="Riboflavin kinase-like"/>
    <property type="match status" value="1"/>
</dbReference>
<evidence type="ECO:0000256" key="13">
    <source>
        <dbReference type="ARBA" id="ARBA00022827"/>
    </source>
</evidence>
<dbReference type="Pfam" id="PF01687">
    <property type="entry name" value="Flavokinase"/>
    <property type="match status" value="1"/>
</dbReference>
<evidence type="ECO:0000256" key="8">
    <source>
        <dbReference type="ARBA" id="ARBA00022643"/>
    </source>
</evidence>
<dbReference type="Gene3D" id="2.40.30.30">
    <property type="entry name" value="Riboflavin kinase-like"/>
    <property type="match status" value="1"/>
</dbReference>
<dbReference type="FunFam" id="3.40.50.620:FF:000021">
    <property type="entry name" value="Riboflavin biosynthesis protein"/>
    <property type="match status" value="1"/>
</dbReference>
<evidence type="ECO:0000256" key="5">
    <source>
        <dbReference type="ARBA" id="ARBA00012393"/>
    </source>
</evidence>
<name>A0A3B1ADN3_9ZZZZ</name>
<keyword evidence="7" id="KW-0285">Flavoprotein</keyword>
<dbReference type="EC" id="2.7.1.26" evidence="4"/>
<dbReference type="PANTHER" id="PTHR22749">
    <property type="entry name" value="RIBOFLAVIN KINASE/FMN ADENYLYLTRANSFERASE"/>
    <property type="match status" value="1"/>
</dbReference>
<dbReference type="NCBIfam" id="NF004160">
    <property type="entry name" value="PRK05627.1-3"/>
    <property type="match status" value="1"/>
</dbReference>
<dbReference type="SMART" id="SM00904">
    <property type="entry name" value="Flavokinase"/>
    <property type="match status" value="1"/>
</dbReference>
<dbReference type="NCBIfam" id="NF004163">
    <property type="entry name" value="PRK05627.1-6"/>
    <property type="match status" value="1"/>
</dbReference>
<dbReference type="Gene3D" id="3.40.50.620">
    <property type="entry name" value="HUPs"/>
    <property type="match status" value="1"/>
</dbReference>
<dbReference type="NCBIfam" id="NF004162">
    <property type="entry name" value="PRK05627.1-5"/>
    <property type="match status" value="1"/>
</dbReference>
<evidence type="ECO:0000256" key="1">
    <source>
        <dbReference type="ARBA" id="ARBA00004726"/>
    </source>
</evidence>
<dbReference type="InterPro" id="IPR015865">
    <property type="entry name" value="Riboflavin_kinase_bac/euk"/>
</dbReference>
<sequence length="313" mass="35168">MELIRGLHNLRPQHHGCVATIGNFDGVHLGHQHVLEQLATKAKQFGCPSTVITFEPQPLEYFAGGAAPARLMRLRDKVNALRRYKVGRILSLRFNKALADMPYQEFIERVLVKGLGVRYLVVGDDFRFGKGREGTFAHLVAAGKQHQFEVVHMPTFNVGTDTETGRVSSTRIRTALEAGQFKKAEKLLGHHYKMTGRVAHGEKLGRELGFPTANIHIHRKVTPLHGIYVVTVEGLNDLVVEGVASIGTRPVVNGKKVILEVFLFDFNESIYGEQLEVSFLKKLRDELPFDSLDELKVQIVIDVEQAKDFFKQH</sequence>
<accession>A0A3B1ADN3</accession>
<dbReference type="PANTHER" id="PTHR22749:SF6">
    <property type="entry name" value="RIBOFLAVIN KINASE"/>
    <property type="match status" value="1"/>
</dbReference>
<comment type="pathway">
    <text evidence="1">Cofactor biosynthesis; FAD biosynthesis; FAD from FMN: step 1/1.</text>
</comment>
<dbReference type="NCBIfam" id="NF004159">
    <property type="entry name" value="PRK05627.1-2"/>
    <property type="match status" value="1"/>
</dbReference>
<keyword evidence="15" id="KW-0511">Multifunctional enzyme</keyword>
<dbReference type="PIRSF" id="PIRSF004491">
    <property type="entry name" value="FAD_Synth"/>
    <property type="match status" value="1"/>
</dbReference>
<dbReference type="UniPathway" id="UPA00276">
    <property type="reaction ID" value="UER00406"/>
</dbReference>
<evidence type="ECO:0000256" key="12">
    <source>
        <dbReference type="ARBA" id="ARBA00022777"/>
    </source>
</evidence>
<reference evidence="17" key="1">
    <citation type="submission" date="2018-06" db="EMBL/GenBank/DDBJ databases">
        <authorList>
            <person name="Zhirakovskaya E."/>
        </authorList>
    </citation>
    <scope>NUCLEOTIDE SEQUENCE</scope>
</reference>
<keyword evidence="11" id="KW-0547">Nucleotide-binding</keyword>
<evidence type="ECO:0000256" key="15">
    <source>
        <dbReference type="ARBA" id="ARBA00023268"/>
    </source>
</evidence>
<keyword evidence="14" id="KW-0067">ATP-binding</keyword>
<evidence type="ECO:0000256" key="7">
    <source>
        <dbReference type="ARBA" id="ARBA00022630"/>
    </source>
</evidence>
<evidence type="ECO:0000259" key="16">
    <source>
        <dbReference type="SMART" id="SM00904"/>
    </source>
</evidence>
<dbReference type="CDD" id="cd02064">
    <property type="entry name" value="FAD_synthetase_N"/>
    <property type="match status" value="1"/>
</dbReference>
<evidence type="ECO:0000256" key="10">
    <source>
        <dbReference type="ARBA" id="ARBA00022695"/>
    </source>
</evidence>
<protein>
    <recommendedName>
        <fullName evidence="6">Bifunctional riboflavin kinase/FMN adenylyltransferase</fullName>
        <ecNumber evidence="4">2.7.1.26</ecNumber>
        <ecNumber evidence="5">2.7.7.2</ecNumber>
    </recommendedName>
</protein>
<dbReference type="EC" id="2.7.7.2" evidence="5"/>
<evidence type="ECO:0000256" key="4">
    <source>
        <dbReference type="ARBA" id="ARBA00012105"/>
    </source>
</evidence>
<dbReference type="GO" id="GO:0008531">
    <property type="term" value="F:riboflavin kinase activity"/>
    <property type="evidence" value="ECO:0007669"/>
    <property type="project" value="UniProtKB-EC"/>
</dbReference>
<dbReference type="GO" id="GO:0003919">
    <property type="term" value="F:FMN adenylyltransferase activity"/>
    <property type="evidence" value="ECO:0007669"/>
    <property type="project" value="UniProtKB-EC"/>
</dbReference>
<dbReference type="Pfam" id="PF06574">
    <property type="entry name" value="FAD_syn"/>
    <property type="match status" value="1"/>
</dbReference>
<dbReference type="EMBL" id="UOFT01000064">
    <property type="protein sequence ID" value="VAW98062.1"/>
    <property type="molecule type" value="Genomic_DNA"/>
</dbReference>
<dbReference type="GO" id="GO:0009231">
    <property type="term" value="P:riboflavin biosynthetic process"/>
    <property type="evidence" value="ECO:0007669"/>
    <property type="project" value="InterPro"/>
</dbReference>
<dbReference type="InterPro" id="IPR002606">
    <property type="entry name" value="Riboflavin_kinase_bac"/>
</dbReference>
<dbReference type="GO" id="GO:0006747">
    <property type="term" value="P:FAD biosynthetic process"/>
    <property type="evidence" value="ECO:0007669"/>
    <property type="project" value="UniProtKB-UniPathway"/>
</dbReference>
<dbReference type="NCBIfam" id="TIGR00083">
    <property type="entry name" value="ribF"/>
    <property type="match status" value="1"/>
</dbReference>
<evidence type="ECO:0000256" key="14">
    <source>
        <dbReference type="ARBA" id="ARBA00022840"/>
    </source>
</evidence>
<keyword evidence="13" id="KW-0274">FAD</keyword>
<proteinExistence type="inferred from homology"/>
<dbReference type="AlphaFoldDB" id="A0A3B1ADN3"/>
<dbReference type="InterPro" id="IPR015864">
    <property type="entry name" value="FAD_synthase"/>
</dbReference>
<evidence type="ECO:0000256" key="9">
    <source>
        <dbReference type="ARBA" id="ARBA00022679"/>
    </source>
</evidence>
<evidence type="ECO:0000313" key="17">
    <source>
        <dbReference type="EMBL" id="VAW98062.1"/>
    </source>
</evidence>
<keyword evidence="9 17" id="KW-0808">Transferase</keyword>
<evidence type="ECO:0000256" key="11">
    <source>
        <dbReference type="ARBA" id="ARBA00022741"/>
    </source>
</evidence>
<dbReference type="GO" id="GO:0005524">
    <property type="term" value="F:ATP binding"/>
    <property type="evidence" value="ECO:0007669"/>
    <property type="project" value="UniProtKB-KW"/>
</dbReference>